<dbReference type="Gene3D" id="3.40.50.720">
    <property type="entry name" value="NAD(P)-binding Rossmann-like Domain"/>
    <property type="match status" value="1"/>
</dbReference>
<dbReference type="RefSeq" id="WP_151568323.1">
    <property type="nucleotide sequence ID" value="NZ_WBMT01000025.1"/>
</dbReference>
<accession>A0A6H9YJL8</accession>
<protein>
    <submittedName>
        <fullName evidence="5">SDR family NAD(P)-dependent oxidoreductase</fullName>
    </submittedName>
</protein>
<dbReference type="InterPro" id="IPR051687">
    <property type="entry name" value="Peroxisomal_Beta-Oxidation"/>
</dbReference>
<dbReference type="GO" id="GO:0016491">
    <property type="term" value="F:oxidoreductase activity"/>
    <property type="evidence" value="ECO:0007669"/>
    <property type="project" value="UniProtKB-KW"/>
</dbReference>
<proteinExistence type="inferred from homology"/>
<dbReference type="OrthoDB" id="9808187at2"/>
<dbReference type="InterPro" id="IPR020904">
    <property type="entry name" value="Sc_DH/Rdtase_CS"/>
</dbReference>
<dbReference type="SUPFAM" id="SSF51735">
    <property type="entry name" value="NAD(P)-binding Rossmann-fold domains"/>
    <property type="match status" value="1"/>
</dbReference>
<dbReference type="AlphaFoldDB" id="A0A6H9YJL8"/>
<name>A0A6H9YJL8_9ACTN</name>
<dbReference type="PANTHER" id="PTHR45024">
    <property type="entry name" value="DEHYDROGENASES, SHORT CHAIN"/>
    <property type="match status" value="1"/>
</dbReference>
<keyword evidence="6" id="KW-1185">Reference proteome</keyword>
<gene>
    <name evidence="5" type="ORF">F8566_41220</name>
</gene>
<dbReference type="EMBL" id="WBMT01000025">
    <property type="protein sequence ID" value="KAB2341565.1"/>
    <property type="molecule type" value="Genomic_DNA"/>
</dbReference>
<dbReference type="Pfam" id="PF00106">
    <property type="entry name" value="adh_short"/>
    <property type="match status" value="1"/>
</dbReference>
<keyword evidence="2" id="KW-0560">Oxidoreductase</keyword>
<dbReference type="InterPro" id="IPR057326">
    <property type="entry name" value="KR_dom"/>
</dbReference>
<dbReference type="PANTHER" id="PTHR45024:SF2">
    <property type="entry name" value="SCP2 DOMAIN-CONTAINING PROTEIN"/>
    <property type="match status" value="1"/>
</dbReference>
<dbReference type="PRINTS" id="PR00081">
    <property type="entry name" value="GDHRDH"/>
</dbReference>
<dbReference type="PROSITE" id="PS00061">
    <property type="entry name" value="ADH_SHORT"/>
    <property type="match status" value="1"/>
</dbReference>
<dbReference type="SMART" id="SM00822">
    <property type="entry name" value="PKS_KR"/>
    <property type="match status" value="1"/>
</dbReference>
<comment type="caution">
    <text evidence="5">The sequence shown here is derived from an EMBL/GenBank/DDBJ whole genome shotgun (WGS) entry which is preliminary data.</text>
</comment>
<reference evidence="5 6" key="1">
    <citation type="submission" date="2019-09" db="EMBL/GenBank/DDBJ databases">
        <title>Actinomadura physcomitrii sp. nov., a novel actinomycete isolated from moss [Physcomitrium sphaericum (Ludw) Fuernr].</title>
        <authorList>
            <person name="Zhuang X."/>
            <person name="Liu C."/>
        </authorList>
    </citation>
    <scope>NUCLEOTIDE SEQUENCE [LARGE SCALE GENOMIC DNA]</scope>
    <source>
        <strain evidence="5 6">HMC1</strain>
    </source>
</reference>
<evidence type="ECO:0000259" key="4">
    <source>
        <dbReference type="SMART" id="SM00822"/>
    </source>
</evidence>
<comment type="similarity">
    <text evidence="1 3">Belongs to the short-chain dehydrogenases/reductases (SDR) family.</text>
</comment>
<evidence type="ECO:0000256" key="1">
    <source>
        <dbReference type="ARBA" id="ARBA00006484"/>
    </source>
</evidence>
<dbReference type="InterPro" id="IPR036291">
    <property type="entry name" value="NAD(P)-bd_dom_sf"/>
</dbReference>
<evidence type="ECO:0000313" key="6">
    <source>
        <dbReference type="Proteomes" id="UP000468735"/>
    </source>
</evidence>
<sequence>MLDFTGSVVIVTGAGRGIGRAHALLLGARGASVVVNDLGGDTDGNVPSDDPAQRVAAEIEAAGGTALANSDSIADPKGVESLVEQTIERFGRIDGVVNNAGIYRLGRFEDLEPEVFHDFIDVHYLGTLMLCRAAWPHLAASGSGRIVNTVSAAMTGQPDMAHYGAAKGAVYGLTRTLAVAGAAHGIKVNAVAPGAATRMLELARPSLPPGTVEWMQAEMPPEKVSPVVTYLVHPDCAITGEVINAAGGFISRMVMVNTPGIQDPEATPESVAARIGEITDPANAQIAELAFPT</sequence>
<dbReference type="Proteomes" id="UP000468735">
    <property type="component" value="Unassembled WGS sequence"/>
</dbReference>
<evidence type="ECO:0000256" key="3">
    <source>
        <dbReference type="RuleBase" id="RU000363"/>
    </source>
</evidence>
<organism evidence="5 6">
    <name type="scientific">Actinomadura rudentiformis</name>
    <dbReference type="NCBI Taxonomy" id="359158"/>
    <lineage>
        <taxon>Bacteria</taxon>
        <taxon>Bacillati</taxon>
        <taxon>Actinomycetota</taxon>
        <taxon>Actinomycetes</taxon>
        <taxon>Streptosporangiales</taxon>
        <taxon>Thermomonosporaceae</taxon>
        <taxon>Actinomadura</taxon>
    </lineage>
</organism>
<evidence type="ECO:0000256" key="2">
    <source>
        <dbReference type="ARBA" id="ARBA00023002"/>
    </source>
</evidence>
<evidence type="ECO:0000313" key="5">
    <source>
        <dbReference type="EMBL" id="KAB2341565.1"/>
    </source>
</evidence>
<dbReference type="InterPro" id="IPR002347">
    <property type="entry name" value="SDR_fam"/>
</dbReference>
<dbReference type="PRINTS" id="PR00080">
    <property type="entry name" value="SDRFAMILY"/>
</dbReference>
<feature type="domain" description="Ketoreductase" evidence="4">
    <location>
        <begin position="7"/>
        <end position="202"/>
    </location>
</feature>
<dbReference type="FunFam" id="3.40.50.720:FF:000084">
    <property type="entry name" value="Short-chain dehydrogenase reductase"/>
    <property type="match status" value="1"/>
</dbReference>